<proteinExistence type="predicted"/>
<dbReference type="Proteomes" id="UP001459277">
    <property type="component" value="Unassembled WGS sequence"/>
</dbReference>
<feature type="compositionally biased region" description="Polar residues" evidence="1">
    <location>
        <begin position="278"/>
        <end position="288"/>
    </location>
</feature>
<comment type="caution">
    <text evidence="3">The sequence shown here is derived from an EMBL/GenBank/DDBJ whole genome shotgun (WGS) entry which is preliminary data.</text>
</comment>
<sequence length="303" mass="34204">MWLSNSSCKEVVVSAWGSGSEIDLKGDILRKVEKCGKKLGRWEKNVFGNVRLKLNRLKKDLAREERAAMVSGNNFSVRQIKREIEVLQDREATIWAQQSRILWENQGDKNTKYFHSCATMRFRKNSMEDGRVSISILDYVPIVIDEEMNESLCSEFEASEVATALHQMVPLKAPGPDVSYSVLVNGEPCGMTFPTRGIRQGDPISPFLFLLCMEGLNGLIKKVELQGDIHGYSFCRRGPKLTQMLFADDSLIFYRATMEECDNVLEILKEYEEASGQKMNRSKTSQVHSGGGEAWNQGGLRCS</sequence>
<name>A0AAW2CJX7_9ROSI</name>
<dbReference type="PANTHER" id="PTHR46890:SF48">
    <property type="entry name" value="RNA-DIRECTED DNA POLYMERASE"/>
    <property type="match status" value="1"/>
</dbReference>
<evidence type="ECO:0000259" key="2">
    <source>
        <dbReference type="Pfam" id="PF00078"/>
    </source>
</evidence>
<evidence type="ECO:0000313" key="4">
    <source>
        <dbReference type="Proteomes" id="UP001459277"/>
    </source>
</evidence>
<feature type="region of interest" description="Disordered" evidence="1">
    <location>
        <begin position="278"/>
        <end position="303"/>
    </location>
</feature>
<evidence type="ECO:0000256" key="1">
    <source>
        <dbReference type="SAM" id="MobiDB-lite"/>
    </source>
</evidence>
<evidence type="ECO:0000313" key="3">
    <source>
        <dbReference type="EMBL" id="KAK9997852.1"/>
    </source>
</evidence>
<dbReference type="SUPFAM" id="SSF56672">
    <property type="entry name" value="DNA/RNA polymerases"/>
    <property type="match status" value="1"/>
</dbReference>
<feature type="domain" description="Reverse transcriptase" evidence="2">
    <location>
        <begin position="183"/>
        <end position="288"/>
    </location>
</feature>
<dbReference type="AlphaFoldDB" id="A0AAW2CJX7"/>
<keyword evidence="4" id="KW-1185">Reference proteome</keyword>
<dbReference type="InterPro" id="IPR000477">
    <property type="entry name" value="RT_dom"/>
</dbReference>
<dbReference type="Pfam" id="PF00078">
    <property type="entry name" value="RVT_1"/>
    <property type="match status" value="1"/>
</dbReference>
<dbReference type="InterPro" id="IPR052343">
    <property type="entry name" value="Retrotransposon-Effector_Assoc"/>
</dbReference>
<organism evidence="3 4">
    <name type="scientific">Lithocarpus litseifolius</name>
    <dbReference type="NCBI Taxonomy" id="425828"/>
    <lineage>
        <taxon>Eukaryota</taxon>
        <taxon>Viridiplantae</taxon>
        <taxon>Streptophyta</taxon>
        <taxon>Embryophyta</taxon>
        <taxon>Tracheophyta</taxon>
        <taxon>Spermatophyta</taxon>
        <taxon>Magnoliopsida</taxon>
        <taxon>eudicotyledons</taxon>
        <taxon>Gunneridae</taxon>
        <taxon>Pentapetalae</taxon>
        <taxon>rosids</taxon>
        <taxon>fabids</taxon>
        <taxon>Fagales</taxon>
        <taxon>Fagaceae</taxon>
        <taxon>Lithocarpus</taxon>
    </lineage>
</organism>
<dbReference type="PANTHER" id="PTHR46890">
    <property type="entry name" value="NON-LTR RETROLELEMENT REVERSE TRANSCRIPTASE-LIKE PROTEIN-RELATED"/>
    <property type="match status" value="1"/>
</dbReference>
<protein>
    <recommendedName>
        <fullName evidence="2">Reverse transcriptase domain-containing protein</fullName>
    </recommendedName>
</protein>
<reference evidence="3 4" key="1">
    <citation type="submission" date="2024-01" db="EMBL/GenBank/DDBJ databases">
        <title>A telomere-to-telomere, gap-free genome of sweet tea (Lithocarpus litseifolius).</title>
        <authorList>
            <person name="Zhou J."/>
        </authorList>
    </citation>
    <scope>NUCLEOTIDE SEQUENCE [LARGE SCALE GENOMIC DNA]</scope>
    <source>
        <strain evidence="3">Zhou-2022a</strain>
        <tissue evidence="3">Leaf</tissue>
    </source>
</reference>
<accession>A0AAW2CJX7</accession>
<dbReference type="EMBL" id="JAZDWU010000006">
    <property type="protein sequence ID" value="KAK9997852.1"/>
    <property type="molecule type" value="Genomic_DNA"/>
</dbReference>
<dbReference type="InterPro" id="IPR043502">
    <property type="entry name" value="DNA/RNA_pol_sf"/>
</dbReference>
<gene>
    <name evidence="3" type="ORF">SO802_017455</name>
</gene>